<keyword evidence="1" id="KW-0812">Transmembrane</keyword>
<dbReference type="AlphaFoldDB" id="A0A845B3C1"/>
<evidence type="ECO:0000313" key="3">
    <source>
        <dbReference type="Proteomes" id="UP000431922"/>
    </source>
</evidence>
<dbReference type="Proteomes" id="UP000431922">
    <property type="component" value="Unassembled WGS sequence"/>
</dbReference>
<comment type="caution">
    <text evidence="2">The sequence shown here is derived from an EMBL/GenBank/DDBJ whole genome shotgun (WGS) entry which is preliminary data.</text>
</comment>
<keyword evidence="3" id="KW-1185">Reference proteome</keyword>
<proteinExistence type="predicted"/>
<protein>
    <submittedName>
        <fullName evidence="2">Uncharacterized protein</fullName>
    </submittedName>
</protein>
<keyword evidence="1" id="KW-1133">Transmembrane helix</keyword>
<feature type="transmembrane region" description="Helical" evidence="1">
    <location>
        <begin position="41"/>
        <end position="61"/>
    </location>
</feature>
<accession>A0A845B3C1</accession>
<evidence type="ECO:0000313" key="2">
    <source>
        <dbReference type="EMBL" id="MXP45115.1"/>
    </source>
</evidence>
<name>A0A845B3C1_9SPHN</name>
<evidence type="ECO:0000256" key="1">
    <source>
        <dbReference type="SAM" id="Phobius"/>
    </source>
</evidence>
<dbReference type="EMBL" id="WTYL01000003">
    <property type="protein sequence ID" value="MXP45115.1"/>
    <property type="molecule type" value="Genomic_DNA"/>
</dbReference>
<gene>
    <name evidence="2" type="ORF">GRI65_11725</name>
</gene>
<sequence>MNDDAARNRWFLLNLARILGVALVITGLLVTQGTIGWPIEVGYVLIVLGIIDAFVAPQFLARRWRSPKE</sequence>
<reference evidence="2 3" key="1">
    <citation type="submission" date="2019-12" db="EMBL/GenBank/DDBJ databases">
        <title>Genomic-based taxomic classification of the family Erythrobacteraceae.</title>
        <authorList>
            <person name="Xu L."/>
        </authorList>
    </citation>
    <scope>NUCLEOTIDE SEQUENCE [LARGE SCALE GENOMIC DNA]</scope>
    <source>
        <strain evidence="2 3">KCTC 42453</strain>
    </source>
</reference>
<dbReference type="RefSeq" id="WP_160756749.1">
    <property type="nucleotide sequence ID" value="NZ_WTYL01000003.1"/>
</dbReference>
<dbReference type="OrthoDB" id="7410112at2"/>
<feature type="transmembrane region" description="Helical" evidence="1">
    <location>
        <begin position="12"/>
        <end position="35"/>
    </location>
</feature>
<keyword evidence="1" id="KW-0472">Membrane</keyword>
<organism evidence="2 3">
    <name type="scientific">Allopontixanthobacter sediminis</name>
    <dbReference type="NCBI Taxonomy" id="1689985"/>
    <lineage>
        <taxon>Bacteria</taxon>
        <taxon>Pseudomonadati</taxon>
        <taxon>Pseudomonadota</taxon>
        <taxon>Alphaproteobacteria</taxon>
        <taxon>Sphingomonadales</taxon>
        <taxon>Erythrobacteraceae</taxon>
        <taxon>Allopontixanthobacter</taxon>
    </lineage>
</organism>